<dbReference type="OrthoDB" id="4504960at2759"/>
<protein>
    <recommendedName>
        <fullName evidence="6">Autophagy-related protein 27</fullName>
    </recommendedName>
</protein>
<evidence type="ECO:0000256" key="17">
    <source>
        <dbReference type="ARBA" id="ARBA00023329"/>
    </source>
</evidence>
<dbReference type="EMBL" id="JH971385">
    <property type="protein sequence ID" value="EKM84328.1"/>
    <property type="molecule type" value="Genomic_DNA"/>
</dbReference>
<evidence type="ECO:0000256" key="5">
    <source>
        <dbReference type="ARBA" id="ARBA00005363"/>
    </source>
</evidence>
<feature type="signal peptide" evidence="20">
    <location>
        <begin position="1"/>
        <end position="18"/>
    </location>
</feature>
<evidence type="ECO:0000256" key="6">
    <source>
        <dbReference type="ARBA" id="ARBA00013776"/>
    </source>
</evidence>
<dbReference type="GO" id="GO:0000139">
    <property type="term" value="C:Golgi membrane"/>
    <property type="evidence" value="ECO:0007669"/>
    <property type="project" value="UniProtKB-SubCell"/>
</dbReference>
<keyword evidence="14" id="KW-0496">Mitochondrion</keyword>
<reference evidence="23" key="1">
    <citation type="journal article" date="2012" name="Proc. Natl. Acad. Sci. U.S.A.">
        <title>Genome sequence of the button mushroom Agaricus bisporus reveals mechanisms governing adaptation to a humic-rich ecological niche.</title>
        <authorList>
            <person name="Morin E."/>
            <person name="Kohler A."/>
            <person name="Baker A.R."/>
            <person name="Foulongne-Oriol M."/>
            <person name="Lombard V."/>
            <person name="Nagy L.G."/>
            <person name="Ohm R.A."/>
            <person name="Patyshakuliyeva A."/>
            <person name="Brun A."/>
            <person name="Aerts A.L."/>
            <person name="Bailey A.M."/>
            <person name="Billette C."/>
            <person name="Coutinho P.M."/>
            <person name="Deakin G."/>
            <person name="Doddapaneni H."/>
            <person name="Floudas D."/>
            <person name="Grimwood J."/>
            <person name="Hilden K."/>
            <person name="Kuees U."/>
            <person name="LaButti K.M."/>
            <person name="Lapidus A."/>
            <person name="Lindquist E.A."/>
            <person name="Lucas S.M."/>
            <person name="Murat C."/>
            <person name="Riley R.W."/>
            <person name="Salamov A.A."/>
            <person name="Schmutz J."/>
            <person name="Subramanian V."/>
            <person name="Woesten H.A.B."/>
            <person name="Xu J."/>
            <person name="Eastwood D.C."/>
            <person name="Foster G.D."/>
            <person name="Sonnenberg A.S."/>
            <person name="Cullen D."/>
            <person name="de Vries R.P."/>
            <person name="Lundell T."/>
            <person name="Hibbett D.S."/>
            <person name="Henrissat B."/>
            <person name="Burton K.S."/>
            <person name="Kerrigan R.W."/>
            <person name="Challen M.P."/>
            <person name="Grigoriev I.V."/>
            <person name="Martin F."/>
        </authorList>
    </citation>
    <scope>NUCLEOTIDE SEQUENCE [LARGE SCALE GENOMIC DNA]</scope>
    <source>
        <strain evidence="23">JB137-S8 / ATCC MYA-4627 / FGSC 10392</strain>
    </source>
</reference>
<dbReference type="Gene3D" id="2.70.130.10">
    <property type="entry name" value="Mannose-6-phosphate receptor binding domain"/>
    <property type="match status" value="1"/>
</dbReference>
<dbReference type="KEGG" id="abp:AGABI1DRAFT67708"/>
<dbReference type="OMA" id="PCTAYAD"/>
<dbReference type="InterPro" id="IPR018939">
    <property type="entry name" value="Autophagy-rel_prot_27"/>
</dbReference>
<dbReference type="PANTHER" id="PTHR15071">
    <property type="entry name" value="MANNOSE-6-PHOSPHATE RECEPTOR FAMILY MEMBER"/>
    <property type="match status" value="1"/>
</dbReference>
<dbReference type="GO" id="GO:0031966">
    <property type="term" value="C:mitochondrial membrane"/>
    <property type="evidence" value="ECO:0007669"/>
    <property type="project" value="UniProtKB-SubCell"/>
</dbReference>
<dbReference type="STRING" id="597362.K5XL83"/>
<feature type="region of interest" description="Disordered" evidence="18">
    <location>
        <begin position="288"/>
        <end position="409"/>
    </location>
</feature>
<evidence type="ECO:0000256" key="2">
    <source>
        <dbReference type="ARBA" id="ARBA00004358"/>
    </source>
</evidence>
<feature type="compositionally biased region" description="Polar residues" evidence="18">
    <location>
        <begin position="288"/>
        <end position="312"/>
    </location>
</feature>
<accession>K5XL83</accession>
<evidence type="ECO:0000256" key="20">
    <source>
        <dbReference type="SAM" id="SignalP"/>
    </source>
</evidence>
<dbReference type="eggNOG" id="KOG4504">
    <property type="taxonomic scope" value="Eukaryota"/>
</dbReference>
<evidence type="ECO:0000256" key="11">
    <source>
        <dbReference type="ARBA" id="ARBA00022989"/>
    </source>
</evidence>
<evidence type="ECO:0000256" key="4">
    <source>
        <dbReference type="ARBA" id="ARBA00004614"/>
    </source>
</evidence>
<dbReference type="GO" id="GO:0015031">
    <property type="term" value="P:protein transport"/>
    <property type="evidence" value="ECO:0007669"/>
    <property type="project" value="UniProtKB-KW"/>
</dbReference>
<dbReference type="GO" id="GO:0007034">
    <property type="term" value="P:vacuolar transport"/>
    <property type="evidence" value="ECO:0007669"/>
    <property type="project" value="TreeGrafter"/>
</dbReference>
<dbReference type="Proteomes" id="UP000008493">
    <property type="component" value="Unassembled WGS sequence"/>
</dbReference>
<keyword evidence="9 20" id="KW-0732">Signal</keyword>
<dbReference type="GeneID" id="18830683"/>
<keyword evidence="11 19" id="KW-1133">Transmembrane helix</keyword>
<evidence type="ECO:0000256" key="10">
    <source>
        <dbReference type="ARBA" id="ARBA00022927"/>
    </source>
</evidence>
<organism evidence="22 23">
    <name type="scientific">Agaricus bisporus var. burnettii (strain JB137-S8 / ATCC MYA-4627 / FGSC 10392)</name>
    <name type="common">White button mushroom</name>
    <dbReference type="NCBI Taxonomy" id="597362"/>
    <lineage>
        <taxon>Eukaryota</taxon>
        <taxon>Fungi</taxon>
        <taxon>Dikarya</taxon>
        <taxon>Basidiomycota</taxon>
        <taxon>Agaricomycotina</taxon>
        <taxon>Agaricomycetes</taxon>
        <taxon>Agaricomycetidae</taxon>
        <taxon>Agaricales</taxon>
        <taxon>Agaricineae</taxon>
        <taxon>Agaricaceae</taxon>
        <taxon>Agaricus</taxon>
    </lineage>
</organism>
<sequence>MRIVQHLPLLALAGVVLADDKPCTAYADGKYYDLNNLKGRPDSELKTPGGHDLKFNVCQGVTTELYGLKEDIKAENVAGFVRKGHGDFAIGQVNTTLSVVESRPRLVFSDGSNCKASPDGASLAMKASTIVEFICDTSVFGAGKPRLVGQLPPGDDEVGCSYFIEWKTNFACPTSAGGGGFWGFLGMLAIVTLILLMTYTALGTLYNRYVLQLRGFDQIPQFSVESMKYHAREATDWIKDILAAYNTGGNGGYLPGRSAAANPFSHQTQANEELNINNNFVRPQATTIRSQPDTNPVSHHTQSQAETQSTHNSPPPLPPKRSLPQIAPRRVALGSRGPTKEEQDFLLGEEEEEEGQELEDKPSSKSSVPPPLPTNADASARGSSSTLNRGDANVAAIRGRDSGEDSLRL</sequence>
<dbReference type="PROSITE" id="PS51914">
    <property type="entry name" value="MRH"/>
    <property type="match status" value="1"/>
</dbReference>
<gene>
    <name evidence="22" type="ORF">AGABI1DRAFT_67708</name>
</gene>
<keyword evidence="13" id="KW-0333">Golgi apparatus</keyword>
<evidence type="ECO:0000256" key="19">
    <source>
        <dbReference type="SAM" id="Phobius"/>
    </source>
</evidence>
<dbReference type="InterPro" id="IPR009011">
    <property type="entry name" value="Man6P_isomerase_rcpt-bd_dom_sf"/>
</dbReference>
<keyword evidence="8 19" id="KW-0812">Transmembrane</keyword>
<keyword evidence="17" id="KW-0968">Cytoplasmic vesicle</keyword>
<proteinExistence type="inferred from homology"/>
<evidence type="ECO:0000256" key="7">
    <source>
        <dbReference type="ARBA" id="ARBA00022448"/>
    </source>
</evidence>
<keyword evidence="23" id="KW-1185">Reference proteome</keyword>
<evidence type="ECO:0000256" key="14">
    <source>
        <dbReference type="ARBA" id="ARBA00023128"/>
    </source>
</evidence>
<comment type="subcellular location">
    <subcellularLocation>
        <location evidence="2">Cytoplasmic vesicle membrane</location>
        <topology evidence="2">Single-pass type I membrane protein</topology>
    </subcellularLocation>
    <subcellularLocation>
        <location evidence="4">Golgi apparatus membrane</location>
        <topology evidence="4">Single-pass type I membrane protein</topology>
    </subcellularLocation>
    <subcellularLocation>
        <location evidence="1">Mitochondrion membrane</location>
        <topology evidence="1">Single-pass membrane protein</topology>
    </subcellularLocation>
    <subcellularLocation>
        <location evidence="3">Preautophagosomal structure membrane</location>
        <topology evidence="3">Single-pass type I membrane protein</topology>
    </subcellularLocation>
</comment>
<keyword evidence="7" id="KW-0813">Transport</keyword>
<keyword evidence="10" id="KW-0653">Protein transport</keyword>
<dbReference type="SUPFAM" id="SSF50911">
    <property type="entry name" value="Mannose 6-phosphate receptor domain"/>
    <property type="match status" value="1"/>
</dbReference>
<evidence type="ECO:0000256" key="16">
    <source>
        <dbReference type="ARBA" id="ARBA00023157"/>
    </source>
</evidence>
<feature type="compositionally biased region" description="Acidic residues" evidence="18">
    <location>
        <begin position="347"/>
        <end position="357"/>
    </location>
</feature>
<keyword evidence="15 19" id="KW-0472">Membrane</keyword>
<dbReference type="RefSeq" id="XP_007325230.1">
    <property type="nucleotide sequence ID" value="XM_007325168.1"/>
</dbReference>
<dbReference type="AlphaFoldDB" id="K5XL83"/>
<evidence type="ECO:0000256" key="18">
    <source>
        <dbReference type="SAM" id="MobiDB-lite"/>
    </source>
</evidence>
<evidence type="ECO:0000256" key="12">
    <source>
        <dbReference type="ARBA" id="ARBA00023006"/>
    </source>
</evidence>
<dbReference type="GO" id="GO:0006914">
    <property type="term" value="P:autophagy"/>
    <property type="evidence" value="ECO:0007669"/>
    <property type="project" value="UniProtKB-KW"/>
</dbReference>
<keyword evidence="16" id="KW-1015">Disulfide bond</keyword>
<comment type="similarity">
    <text evidence="5">Belongs to the ATG27 family.</text>
</comment>
<keyword evidence="12" id="KW-0072">Autophagy</keyword>
<name>K5XL83_AGABU</name>
<dbReference type="GO" id="GO:0010008">
    <property type="term" value="C:endosome membrane"/>
    <property type="evidence" value="ECO:0007669"/>
    <property type="project" value="UniProtKB-SubCell"/>
</dbReference>
<evidence type="ECO:0000256" key="1">
    <source>
        <dbReference type="ARBA" id="ARBA00004304"/>
    </source>
</evidence>
<evidence type="ECO:0000256" key="9">
    <source>
        <dbReference type="ARBA" id="ARBA00022729"/>
    </source>
</evidence>
<feature type="compositionally biased region" description="Basic and acidic residues" evidence="18">
    <location>
        <begin position="398"/>
        <end position="409"/>
    </location>
</feature>
<dbReference type="PANTHER" id="PTHR15071:SF0">
    <property type="entry name" value="MANNOSE 6-PHOSPHATE RECEPTOR-LIKE PROTEIN 1"/>
    <property type="match status" value="1"/>
</dbReference>
<dbReference type="Pfam" id="PF09451">
    <property type="entry name" value="ATG27"/>
    <property type="match status" value="1"/>
</dbReference>
<feature type="transmembrane region" description="Helical" evidence="19">
    <location>
        <begin position="181"/>
        <end position="206"/>
    </location>
</feature>
<evidence type="ECO:0000256" key="15">
    <source>
        <dbReference type="ARBA" id="ARBA00023136"/>
    </source>
</evidence>
<dbReference type="InterPro" id="IPR044865">
    <property type="entry name" value="MRH_dom"/>
</dbReference>
<dbReference type="GO" id="GO:0034045">
    <property type="term" value="C:phagophore assembly site membrane"/>
    <property type="evidence" value="ECO:0007669"/>
    <property type="project" value="UniProtKB-SubCell"/>
</dbReference>
<dbReference type="HOGENOM" id="CLU_631679_0_0_1"/>
<dbReference type="InParanoid" id="K5XL83"/>
<evidence type="ECO:0000256" key="3">
    <source>
        <dbReference type="ARBA" id="ARBA00004472"/>
    </source>
</evidence>
<dbReference type="GO" id="GO:0005770">
    <property type="term" value="C:late endosome"/>
    <property type="evidence" value="ECO:0007669"/>
    <property type="project" value="TreeGrafter"/>
</dbReference>
<feature type="domain" description="MRH" evidence="21">
    <location>
        <begin position="21"/>
        <end position="174"/>
    </location>
</feature>
<evidence type="ECO:0000256" key="13">
    <source>
        <dbReference type="ARBA" id="ARBA00023034"/>
    </source>
</evidence>
<evidence type="ECO:0000259" key="21">
    <source>
        <dbReference type="PROSITE" id="PS51914"/>
    </source>
</evidence>
<evidence type="ECO:0000313" key="22">
    <source>
        <dbReference type="EMBL" id="EKM84328.1"/>
    </source>
</evidence>
<evidence type="ECO:0000313" key="23">
    <source>
        <dbReference type="Proteomes" id="UP000008493"/>
    </source>
</evidence>
<evidence type="ECO:0000256" key="8">
    <source>
        <dbReference type="ARBA" id="ARBA00022692"/>
    </source>
</evidence>
<feature type="chain" id="PRO_5003886554" description="Autophagy-related protein 27" evidence="20">
    <location>
        <begin position="19"/>
        <end position="409"/>
    </location>
</feature>